<sequence>MTNRTDKIEVAVTPAEKNEIRDWVDANPDYTSMAMMLRTLTKREMADGGGEEKTQSASIDSEEVTEAVESALGDVHGRLERIEDSIAELDTGAQVHDDIEDLAHSVVEQLPVLDDPSEFESFHHIYSETENMDAREMAQRASTADDWANYLDLDVSRTRTVLTNMIDWYPDAKYAYADPVDDPRYEIDSETRRYYRVA</sequence>
<dbReference type="OrthoDB" id="350240at2157"/>
<proteinExistence type="predicted"/>
<evidence type="ECO:0000313" key="2">
    <source>
        <dbReference type="Proteomes" id="UP000011650"/>
    </source>
</evidence>
<name>M0NP43_9EURY</name>
<dbReference type="AlphaFoldDB" id="M0NP43"/>
<organism evidence="1 2">
    <name type="scientific">Halorubrum lipolyticum DSM 21995</name>
    <dbReference type="NCBI Taxonomy" id="1227482"/>
    <lineage>
        <taxon>Archaea</taxon>
        <taxon>Methanobacteriati</taxon>
        <taxon>Methanobacteriota</taxon>
        <taxon>Stenosarchaea group</taxon>
        <taxon>Halobacteria</taxon>
        <taxon>Halobacteriales</taxon>
        <taxon>Haloferacaceae</taxon>
        <taxon>Halorubrum</taxon>
    </lineage>
</organism>
<reference evidence="1 2" key="1">
    <citation type="journal article" date="2014" name="PLoS Genet.">
        <title>Phylogenetically driven sequencing of extremely halophilic archaea reveals strategies for static and dynamic osmo-response.</title>
        <authorList>
            <person name="Becker E.A."/>
            <person name="Seitzer P.M."/>
            <person name="Tritt A."/>
            <person name="Larsen D."/>
            <person name="Krusor M."/>
            <person name="Yao A.I."/>
            <person name="Wu D."/>
            <person name="Madern D."/>
            <person name="Eisen J.A."/>
            <person name="Darling A.E."/>
            <person name="Facciotti M.T."/>
        </authorList>
    </citation>
    <scope>NUCLEOTIDE SEQUENCE [LARGE SCALE GENOMIC DNA]</scope>
    <source>
        <strain evidence="1 2">DSM 21995</strain>
    </source>
</reference>
<protein>
    <submittedName>
        <fullName evidence="1">Uncharacterized protein</fullName>
    </submittedName>
</protein>
<evidence type="ECO:0000313" key="1">
    <source>
        <dbReference type="EMBL" id="EMA58939.1"/>
    </source>
</evidence>
<dbReference type="EMBL" id="AOJG01000031">
    <property type="protein sequence ID" value="EMA58939.1"/>
    <property type="molecule type" value="Genomic_DNA"/>
</dbReference>
<comment type="caution">
    <text evidence="1">The sequence shown here is derived from an EMBL/GenBank/DDBJ whole genome shotgun (WGS) entry which is preliminary data.</text>
</comment>
<dbReference type="PATRIC" id="fig|1227482.3.peg.2476"/>
<keyword evidence="2" id="KW-1185">Reference proteome</keyword>
<accession>M0NP43</accession>
<dbReference type="STRING" id="1227482.C469_12228"/>
<dbReference type="Proteomes" id="UP000011650">
    <property type="component" value="Unassembled WGS sequence"/>
</dbReference>
<gene>
    <name evidence="1" type="ORF">C469_12228</name>
</gene>
<dbReference type="RefSeq" id="WP_008006937.1">
    <property type="nucleotide sequence ID" value="NZ_AOJG01000031.1"/>
</dbReference>